<organism evidence="1 2">
    <name type="scientific">Cirrhinus mrigala</name>
    <name type="common">Mrigala</name>
    <dbReference type="NCBI Taxonomy" id="683832"/>
    <lineage>
        <taxon>Eukaryota</taxon>
        <taxon>Metazoa</taxon>
        <taxon>Chordata</taxon>
        <taxon>Craniata</taxon>
        <taxon>Vertebrata</taxon>
        <taxon>Euteleostomi</taxon>
        <taxon>Actinopterygii</taxon>
        <taxon>Neopterygii</taxon>
        <taxon>Teleostei</taxon>
        <taxon>Ostariophysi</taxon>
        <taxon>Cypriniformes</taxon>
        <taxon>Cyprinidae</taxon>
        <taxon>Labeoninae</taxon>
        <taxon>Labeonini</taxon>
        <taxon>Cirrhinus</taxon>
    </lineage>
</organism>
<name>A0ABD0Q4P0_CIRMR</name>
<reference evidence="1 2" key="1">
    <citation type="submission" date="2024-05" db="EMBL/GenBank/DDBJ databases">
        <title>Genome sequencing and assembly of Indian major carp, Cirrhinus mrigala (Hamilton, 1822).</title>
        <authorList>
            <person name="Mohindra V."/>
            <person name="Chowdhury L.M."/>
            <person name="Lal K."/>
            <person name="Jena J.K."/>
        </authorList>
    </citation>
    <scope>NUCLEOTIDE SEQUENCE [LARGE SCALE GENOMIC DNA]</scope>
    <source>
        <strain evidence="1">CM1030</strain>
        <tissue evidence="1">Blood</tissue>
    </source>
</reference>
<protein>
    <submittedName>
        <fullName evidence="1">Uncharacterized protein</fullName>
    </submittedName>
</protein>
<proteinExistence type="predicted"/>
<dbReference type="EMBL" id="JAMKFB020000011">
    <property type="protein sequence ID" value="KAL0181025.1"/>
    <property type="molecule type" value="Genomic_DNA"/>
</dbReference>
<evidence type="ECO:0000313" key="2">
    <source>
        <dbReference type="Proteomes" id="UP001529510"/>
    </source>
</evidence>
<dbReference type="AlphaFoldDB" id="A0ABD0Q4P0"/>
<accession>A0ABD0Q4P0</accession>
<feature type="non-terminal residue" evidence="1">
    <location>
        <position position="1"/>
    </location>
</feature>
<sequence length="72" mass="8137">KKKAFSGRPKMTRRRKTRLLVRRKMTTWSSAECVRTGESCCAVTPALLPTTSTVSTHHFLKFPMENGCVHDA</sequence>
<evidence type="ECO:0000313" key="1">
    <source>
        <dbReference type="EMBL" id="KAL0181025.1"/>
    </source>
</evidence>
<dbReference type="Proteomes" id="UP001529510">
    <property type="component" value="Unassembled WGS sequence"/>
</dbReference>
<feature type="non-terminal residue" evidence="1">
    <location>
        <position position="72"/>
    </location>
</feature>
<keyword evidence="2" id="KW-1185">Reference proteome</keyword>
<gene>
    <name evidence="1" type="ORF">M9458_023431</name>
</gene>
<comment type="caution">
    <text evidence="1">The sequence shown here is derived from an EMBL/GenBank/DDBJ whole genome shotgun (WGS) entry which is preliminary data.</text>
</comment>